<dbReference type="InterPro" id="IPR039793">
    <property type="entry name" value="UROS/Hem4"/>
</dbReference>
<comment type="function">
    <text evidence="6 9">Catalyzes cyclization of the linear tetrapyrrole, hydroxymethylbilane, to the macrocyclic uroporphyrinogen III.</text>
</comment>
<organism evidence="11 12">
    <name type="scientific">Halopseudomonas phragmitis</name>
    <dbReference type="NCBI Taxonomy" id="1931241"/>
    <lineage>
        <taxon>Bacteria</taxon>
        <taxon>Pseudomonadati</taxon>
        <taxon>Pseudomonadota</taxon>
        <taxon>Gammaproteobacteria</taxon>
        <taxon>Pseudomonadales</taxon>
        <taxon>Pseudomonadaceae</taxon>
        <taxon>Halopseudomonas</taxon>
    </lineage>
</organism>
<dbReference type="GO" id="GO:0004852">
    <property type="term" value="F:uroporphyrinogen-III synthase activity"/>
    <property type="evidence" value="ECO:0007669"/>
    <property type="project" value="UniProtKB-UniRule"/>
</dbReference>
<evidence type="ECO:0000256" key="9">
    <source>
        <dbReference type="RuleBase" id="RU366031"/>
    </source>
</evidence>
<dbReference type="GO" id="GO:0006780">
    <property type="term" value="P:uroporphyrinogen III biosynthetic process"/>
    <property type="evidence" value="ECO:0007669"/>
    <property type="project" value="UniProtKB-UniRule"/>
</dbReference>
<evidence type="ECO:0000313" key="11">
    <source>
        <dbReference type="EMBL" id="AQZ96736.1"/>
    </source>
</evidence>
<dbReference type="CDD" id="cd06578">
    <property type="entry name" value="HemD"/>
    <property type="match status" value="1"/>
</dbReference>
<dbReference type="AlphaFoldDB" id="A0A1V0B9W6"/>
<evidence type="ECO:0000256" key="4">
    <source>
        <dbReference type="ARBA" id="ARBA00023239"/>
    </source>
</evidence>
<gene>
    <name evidence="11" type="ORF">BVH74_06345</name>
</gene>
<evidence type="ECO:0000256" key="7">
    <source>
        <dbReference type="ARBA" id="ARBA00040167"/>
    </source>
</evidence>
<evidence type="ECO:0000256" key="2">
    <source>
        <dbReference type="ARBA" id="ARBA00008133"/>
    </source>
</evidence>
<comment type="pathway">
    <text evidence="1 9">Porphyrin-containing compound metabolism; protoporphyrin-IX biosynthesis; coproporphyrinogen-III from 5-aminolevulinate: step 3/4.</text>
</comment>
<protein>
    <recommendedName>
        <fullName evidence="7 9">Uroporphyrinogen-III synthase</fullName>
        <ecNumber evidence="3 9">4.2.1.75</ecNumber>
    </recommendedName>
</protein>
<dbReference type="PANTHER" id="PTHR38042:SF1">
    <property type="entry name" value="UROPORPHYRINOGEN-III SYNTHASE, CHLOROPLASTIC"/>
    <property type="match status" value="1"/>
</dbReference>
<evidence type="ECO:0000256" key="5">
    <source>
        <dbReference type="ARBA" id="ARBA00023244"/>
    </source>
</evidence>
<comment type="catalytic activity">
    <reaction evidence="8 9">
        <text>hydroxymethylbilane = uroporphyrinogen III + H2O</text>
        <dbReference type="Rhea" id="RHEA:18965"/>
        <dbReference type="ChEBI" id="CHEBI:15377"/>
        <dbReference type="ChEBI" id="CHEBI:57308"/>
        <dbReference type="ChEBI" id="CHEBI:57845"/>
        <dbReference type="EC" id="4.2.1.75"/>
    </reaction>
</comment>
<dbReference type="Gene3D" id="3.40.50.10090">
    <property type="match status" value="2"/>
</dbReference>
<keyword evidence="4 9" id="KW-0456">Lyase</keyword>
<dbReference type="GO" id="GO:0006782">
    <property type="term" value="P:protoporphyrinogen IX biosynthetic process"/>
    <property type="evidence" value="ECO:0007669"/>
    <property type="project" value="UniProtKB-UniRule"/>
</dbReference>
<dbReference type="EC" id="4.2.1.75" evidence="3 9"/>
<evidence type="ECO:0000256" key="8">
    <source>
        <dbReference type="ARBA" id="ARBA00048617"/>
    </source>
</evidence>
<dbReference type="Proteomes" id="UP000243488">
    <property type="component" value="Chromosome"/>
</dbReference>
<dbReference type="STRING" id="1931241.BVH74_06345"/>
<evidence type="ECO:0000259" key="10">
    <source>
        <dbReference type="Pfam" id="PF02602"/>
    </source>
</evidence>
<dbReference type="InterPro" id="IPR003754">
    <property type="entry name" value="4pyrrol_synth_uPrphyn_synth"/>
</dbReference>
<dbReference type="Pfam" id="PF02602">
    <property type="entry name" value="HEM4"/>
    <property type="match status" value="1"/>
</dbReference>
<keyword evidence="12" id="KW-1185">Reference proteome</keyword>
<dbReference type="UniPathway" id="UPA00251">
    <property type="reaction ID" value="UER00320"/>
</dbReference>
<proteinExistence type="inferred from homology"/>
<dbReference type="InterPro" id="IPR036108">
    <property type="entry name" value="4pyrrol_syn_uPrphyn_synt_sf"/>
</dbReference>
<evidence type="ECO:0000256" key="1">
    <source>
        <dbReference type="ARBA" id="ARBA00004772"/>
    </source>
</evidence>
<comment type="similarity">
    <text evidence="2 9">Belongs to the uroporphyrinogen-III synthase family.</text>
</comment>
<evidence type="ECO:0000313" key="12">
    <source>
        <dbReference type="Proteomes" id="UP000243488"/>
    </source>
</evidence>
<keyword evidence="5 9" id="KW-0627">Porphyrin biosynthesis</keyword>
<reference evidence="11 12" key="1">
    <citation type="submission" date="2017-03" db="EMBL/GenBank/DDBJ databases">
        <title>Complete genome sequence of the novel DNRA strain Pseudomonas sp. S-6-2 isolated from Chinese polluted river sediment. Journal of Biotechnology.</title>
        <authorList>
            <person name="Li J."/>
            <person name="Xiang F."/>
            <person name="Wang L."/>
            <person name="Xi L."/>
            <person name="Liu J."/>
        </authorList>
    </citation>
    <scope>NUCLEOTIDE SEQUENCE [LARGE SCALE GENOMIC DNA]</scope>
    <source>
        <strain evidence="11 12">S-6-2</strain>
    </source>
</reference>
<feature type="domain" description="Tetrapyrrole biosynthesis uroporphyrinogen III synthase" evidence="10">
    <location>
        <begin position="1"/>
        <end position="213"/>
    </location>
</feature>
<dbReference type="SUPFAM" id="SSF69618">
    <property type="entry name" value="HemD-like"/>
    <property type="match status" value="1"/>
</dbReference>
<sequence length="222" mass="24246">MPLLHIEPEPETPEQRSLMLELDRYRAVMVVSPVAARLGLERLDRYWPQVPVGIDWFAVGAATAAELEAYGLRVHIPQDGQDSEALMRLAPWRAVLAAPEPRLLIWRGVGGRELLAGEVRAAGGTVDYLELYRRLPVPDLPRQLAAATAAGVRGILILSVQALEFWHQAAGATWAEQRHWRCWVPGARVAERARALGCDDVIVCHGADDAAVVAALAAHPLG</sequence>
<dbReference type="PANTHER" id="PTHR38042">
    <property type="entry name" value="UROPORPHYRINOGEN-III SYNTHASE, CHLOROPLASTIC"/>
    <property type="match status" value="1"/>
</dbReference>
<name>A0A1V0B9W6_9GAMM</name>
<dbReference type="KEGG" id="ppha:BVH74_06345"/>
<accession>A0A1V0B9W6</accession>
<evidence type="ECO:0000256" key="6">
    <source>
        <dbReference type="ARBA" id="ARBA00037589"/>
    </source>
</evidence>
<evidence type="ECO:0000256" key="3">
    <source>
        <dbReference type="ARBA" id="ARBA00013109"/>
    </source>
</evidence>
<dbReference type="EMBL" id="CP020100">
    <property type="protein sequence ID" value="AQZ96736.1"/>
    <property type="molecule type" value="Genomic_DNA"/>
</dbReference>